<accession>A0A3M7R4R3</accession>
<evidence type="ECO:0000313" key="3">
    <source>
        <dbReference type="Proteomes" id="UP000276133"/>
    </source>
</evidence>
<dbReference type="InterPro" id="IPR005135">
    <property type="entry name" value="Endo/exonuclease/phosphatase"/>
</dbReference>
<dbReference type="Pfam" id="PF03372">
    <property type="entry name" value="Exo_endo_phos"/>
    <property type="match status" value="1"/>
</dbReference>
<dbReference type="AlphaFoldDB" id="A0A3M7R4R3"/>
<dbReference type="InterPro" id="IPR036691">
    <property type="entry name" value="Endo/exonu/phosph_ase_sf"/>
</dbReference>
<comment type="caution">
    <text evidence="2">The sequence shown here is derived from an EMBL/GenBank/DDBJ whole genome shotgun (WGS) entry which is preliminary data.</text>
</comment>
<dbReference type="Proteomes" id="UP000276133">
    <property type="component" value="Unassembled WGS sequence"/>
</dbReference>
<protein>
    <submittedName>
        <fullName evidence="2">Angel-like protein</fullName>
    </submittedName>
</protein>
<dbReference type="EMBL" id="REGN01004209">
    <property type="protein sequence ID" value="RNA18587.1"/>
    <property type="molecule type" value="Genomic_DNA"/>
</dbReference>
<evidence type="ECO:0000259" key="1">
    <source>
        <dbReference type="Pfam" id="PF03372"/>
    </source>
</evidence>
<dbReference type="GO" id="GO:0000175">
    <property type="term" value="F:3'-5'-RNA exonuclease activity"/>
    <property type="evidence" value="ECO:0007669"/>
    <property type="project" value="TreeGrafter"/>
</dbReference>
<dbReference type="PANTHER" id="PTHR12121">
    <property type="entry name" value="CARBON CATABOLITE REPRESSOR PROTEIN 4"/>
    <property type="match status" value="1"/>
</dbReference>
<keyword evidence="3" id="KW-1185">Reference proteome</keyword>
<dbReference type="SUPFAM" id="SSF56219">
    <property type="entry name" value="DNase I-like"/>
    <property type="match status" value="1"/>
</dbReference>
<evidence type="ECO:0000313" key="2">
    <source>
        <dbReference type="EMBL" id="RNA18587.1"/>
    </source>
</evidence>
<dbReference type="Gene3D" id="3.60.10.10">
    <property type="entry name" value="Endonuclease/exonuclease/phosphatase"/>
    <property type="match status" value="1"/>
</dbReference>
<dbReference type="STRING" id="10195.A0A3M7R4R3"/>
<dbReference type="InterPro" id="IPR050410">
    <property type="entry name" value="CCR4/nocturin_mRNA_transcr"/>
</dbReference>
<sequence length="430" mass="50574">MQQPMYYYRKRSEEEQSKISKRKWKSTLIESQIERIKKNNVSVIQFKIASYNILSPKLLEDNFYLYENLDKSYLEWQYRRRNILKELKKLNAHIFCFQELEEQEYESFFREKLVKMGYLSVYNKRGCQKVDGCCIAFKKNFFDLEKQINVNYFVPGVEVLSKENIGIILLLKFKSAFSSCSNLHSEPKFLCVATTHIVYNPKRGDSKMAQLQLLLANIDRIAFKKSSIIQNQLVTEYHPIVLCGDFNFTNDSKIYEFLTKAHLENYKLLNRADLSGQKLDFKNYIPIGKCLIPEWLGISDQSQFKPVIDSRNLRLLLDKSNLNQVIKEGSFGTDIISHSFDFKSAYPHKDENGIAEITTCIRDFRKSVDFIFFHSEAKSNFQREIGQESNKLHLLARLELFNENECKNLFIPNKNYSSDHFMVAAKFYLT</sequence>
<dbReference type="OrthoDB" id="10253982at2759"/>
<gene>
    <name evidence="2" type="ORF">BpHYR1_035349</name>
</gene>
<reference evidence="2 3" key="1">
    <citation type="journal article" date="2018" name="Sci. Rep.">
        <title>Genomic signatures of local adaptation to the degree of environmental predictability in rotifers.</title>
        <authorList>
            <person name="Franch-Gras L."/>
            <person name="Hahn C."/>
            <person name="Garcia-Roger E.M."/>
            <person name="Carmona M.J."/>
            <person name="Serra M."/>
            <person name="Gomez A."/>
        </authorList>
    </citation>
    <scope>NUCLEOTIDE SEQUENCE [LARGE SCALE GENOMIC DNA]</scope>
    <source>
        <strain evidence="2">HYR1</strain>
    </source>
</reference>
<feature type="domain" description="Endonuclease/exonuclease/phosphatase" evidence="1">
    <location>
        <begin position="49"/>
        <end position="280"/>
    </location>
</feature>
<organism evidence="2 3">
    <name type="scientific">Brachionus plicatilis</name>
    <name type="common">Marine rotifer</name>
    <name type="synonym">Brachionus muelleri</name>
    <dbReference type="NCBI Taxonomy" id="10195"/>
    <lineage>
        <taxon>Eukaryota</taxon>
        <taxon>Metazoa</taxon>
        <taxon>Spiralia</taxon>
        <taxon>Gnathifera</taxon>
        <taxon>Rotifera</taxon>
        <taxon>Eurotatoria</taxon>
        <taxon>Monogononta</taxon>
        <taxon>Pseudotrocha</taxon>
        <taxon>Ploima</taxon>
        <taxon>Brachionidae</taxon>
        <taxon>Brachionus</taxon>
    </lineage>
</organism>
<dbReference type="PANTHER" id="PTHR12121:SF34">
    <property type="entry name" value="PROTEIN ANGEL"/>
    <property type="match status" value="1"/>
</dbReference>
<name>A0A3M7R4R3_BRAPC</name>
<proteinExistence type="predicted"/>